<evidence type="ECO:0000313" key="2">
    <source>
        <dbReference type="Proteomes" id="UP000244069"/>
    </source>
</evidence>
<proteinExistence type="predicted"/>
<comment type="caution">
    <text evidence="1">The sequence shown here is derived from an EMBL/GenBank/DDBJ whole genome shotgun (WGS) entry which is preliminary data.</text>
</comment>
<protein>
    <submittedName>
        <fullName evidence="1">Uncharacterized protein (DUF952 family)</fullName>
    </submittedName>
</protein>
<dbReference type="PANTHER" id="PTHR34129:SF1">
    <property type="entry name" value="DUF952 DOMAIN-CONTAINING PROTEIN"/>
    <property type="match status" value="1"/>
</dbReference>
<reference evidence="1 2" key="1">
    <citation type="submission" date="2018-04" db="EMBL/GenBank/DDBJ databases">
        <title>Genomic Encyclopedia of Archaeal and Bacterial Type Strains, Phase II (KMG-II): from individual species to whole genera.</title>
        <authorList>
            <person name="Goeker M."/>
        </authorList>
    </citation>
    <scope>NUCLEOTIDE SEQUENCE [LARGE SCALE GENOMIC DNA]</scope>
    <source>
        <strain evidence="1 2">DSM 29329</strain>
    </source>
</reference>
<dbReference type="AlphaFoldDB" id="A0A2T6B7V2"/>
<dbReference type="Pfam" id="PF06108">
    <property type="entry name" value="DUF952"/>
    <property type="match status" value="1"/>
</dbReference>
<dbReference type="EMBL" id="QBKN01000002">
    <property type="protein sequence ID" value="PTX52133.1"/>
    <property type="molecule type" value="Genomic_DNA"/>
</dbReference>
<dbReference type="Gene3D" id="3.20.170.20">
    <property type="entry name" value="Protein of unknown function DUF952"/>
    <property type="match status" value="1"/>
</dbReference>
<dbReference type="InterPro" id="IPR009297">
    <property type="entry name" value="DUF952"/>
</dbReference>
<organism evidence="1 2">
    <name type="scientific">Allosediminivita pacifica</name>
    <dbReference type="NCBI Taxonomy" id="1267769"/>
    <lineage>
        <taxon>Bacteria</taxon>
        <taxon>Pseudomonadati</taxon>
        <taxon>Pseudomonadota</taxon>
        <taxon>Alphaproteobacteria</taxon>
        <taxon>Rhodobacterales</taxon>
        <taxon>Paracoccaceae</taxon>
        <taxon>Allosediminivita</taxon>
    </lineage>
</organism>
<dbReference type="PANTHER" id="PTHR34129">
    <property type="entry name" value="BLR1139 PROTEIN"/>
    <property type="match status" value="1"/>
</dbReference>
<accession>A0A2T6B7V2</accession>
<dbReference type="RefSeq" id="WP_107974602.1">
    <property type="nucleotide sequence ID" value="NZ_BMEZ01000002.1"/>
</dbReference>
<name>A0A2T6B7V2_9RHOB</name>
<dbReference type="Proteomes" id="UP000244069">
    <property type="component" value="Unassembled WGS sequence"/>
</dbReference>
<gene>
    <name evidence="1" type="ORF">C8N44_102179</name>
</gene>
<sequence length="112" mass="12036">MMIYKVLRAEEWKALETAGETPGAPIDIADGFVHFSTAAQLRGTLDKHFAGLEGLVLLGFDADAMGPGLKWEPSRGGDLFPHLYGPLRLADVISSRPIPLGPEGHLLPDDMA</sequence>
<evidence type="ECO:0000313" key="1">
    <source>
        <dbReference type="EMBL" id="PTX52133.1"/>
    </source>
</evidence>
<dbReference type="SUPFAM" id="SSF56399">
    <property type="entry name" value="ADP-ribosylation"/>
    <property type="match status" value="1"/>
</dbReference>
<dbReference type="OrthoDB" id="9799937at2"/>
<keyword evidence="2" id="KW-1185">Reference proteome</keyword>